<dbReference type="GO" id="GO:0099018">
    <property type="term" value="P:symbiont-mediated evasion of host restriction-modification system"/>
    <property type="evidence" value="ECO:0007669"/>
    <property type="project" value="UniProtKB-KW"/>
</dbReference>
<comment type="similarity">
    <text evidence="7 8">Belongs to the class I-like SAM-binding methyltransferase superfamily. C5-methyltransferase family.</text>
</comment>
<evidence type="ECO:0000256" key="4">
    <source>
        <dbReference type="ARBA" id="ARBA00022691"/>
    </source>
</evidence>
<dbReference type="InterPro" id="IPR001525">
    <property type="entry name" value="C5_MeTfrase"/>
</dbReference>
<feature type="active site" evidence="7">
    <location>
        <position position="77"/>
    </location>
</feature>
<dbReference type="GO" id="GO:0052170">
    <property type="term" value="P:symbiont-mediated suppression of host innate immune response"/>
    <property type="evidence" value="ECO:0007669"/>
    <property type="project" value="UniProtKB-KW"/>
</dbReference>
<dbReference type="InterPro" id="IPR029063">
    <property type="entry name" value="SAM-dependent_MTases_sf"/>
</dbReference>
<evidence type="ECO:0000256" key="6">
    <source>
        <dbReference type="ARBA" id="ARBA00033479"/>
    </source>
</evidence>
<dbReference type="PROSITE" id="PS00094">
    <property type="entry name" value="C5_MTASE_1"/>
    <property type="match status" value="1"/>
</dbReference>
<dbReference type="PRINTS" id="PR00105">
    <property type="entry name" value="C5METTRFRASE"/>
</dbReference>
<evidence type="ECO:0000256" key="9">
    <source>
        <dbReference type="RuleBase" id="RU000417"/>
    </source>
</evidence>
<keyword evidence="3 7" id="KW-0808">Transferase</keyword>
<dbReference type="GO" id="GO:0032259">
    <property type="term" value="P:methylation"/>
    <property type="evidence" value="ECO:0007669"/>
    <property type="project" value="UniProtKB-KW"/>
</dbReference>
<evidence type="ECO:0000256" key="5">
    <source>
        <dbReference type="ARBA" id="ARBA00023280"/>
    </source>
</evidence>
<dbReference type="Pfam" id="PF00145">
    <property type="entry name" value="DNA_methylase"/>
    <property type="match status" value="1"/>
</dbReference>
<evidence type="ECO:0000256" key="1">
    <source>
        <dbReference type="ARBA" id="ARBA00022603"/>
    </source>
</evidence>
<dbReference type="InterPro" id="IPR018117">
    <property type="entry name" value="C5_DNA_meth_AS"/>
</dbReference>
<accession>A0A6J7WQ43</accession>
<evidence type="ECO:0000256" key="7">
    <source>
        <dbReference type="PROSITE-ProRule" id="PRU01016"/>
    </source>
</evidence>
<evidence type="ECO:0000313" key="10">
    <source>
        <dbReference type="EMBL" id="CAB4128277.1"/>
    </source>
</evidence>
<dbReference type="SUPFAM" id="SSF53335">
    <property type="entry name" value="S-adenosyl-L-methionine-dependent methyltransferases"/>
    <property type="match status" value="1"/>
</dbReference>
<dbReference type="Gene3D" id="3.90.120.10">
    <property type="entry name" value="DNA Methylase, subunit A, domain 2"/>
    <property type="match status" value="1"/>
</dbReference>
<protein>
    <recommendedName>
        <fullName evidence="9">Cytosine-specific methyltransferase</fullName>
        <ecNumber evidence="9">2.1.1.37</ecNumber>
    </recommendedName>
</protein>
<keyword evidence="6" id="KW-1258">Restriction-modification system evasion by virus</keyword>
<dbReference type="PROSITE" id="PS51679">
    <property type="entry name" value="SAM_MT_C5"/>
    <property type="match status" value="1"/>
</dbReference>
<keyword evidence="1 7" id="KW-0489">Methyltransferase</keyword>
<evidence type="ECO:0000256" key="2">
    <source>
        <dbReference type="ARBA" id="ARBA00022632"/>
    </source>
</evidence>
<dbReference type="NCBIfam" id="TIGR00675">
    <property type="entry name" value="dcm"/>
    <property type="match status" value="1"/>
</dbReference>
<dbReference type="PANTHER" id="PTHR46098">
    <property type="entry name" value="TRNA (CYTOSINE(38)-C(5))-METHYLTRANSFERASE"/>
    <property type="match status" value="1"/>
</dbReference>
<dbReference type="EC" id="2.1.1.37" evidence="9"/>
<sequence>MRFLSLFSGIGGMDHGFIKAGFECAGYVELDKFAHKAFQILHDPNEVIPNEFDVRNVTDGFVKSVGHIDAIIGGFPCQSFSIAGKRAGFKDVVRGTLFFEIVRITEIARPSYIIIENVKGLINHDGGQTFKTILQTLDELGYDCEWQVLNSKNFGVPQNRERVFIIASARESSGRKVFPISRENNSTIEVVGMLDIKGKDQIRRVYSTDHLSPCLSTMQGGGQEPKIILEPFCVTKEGNSYYLTTRYDNGLLPSMFLRKEKTAVKVNGYRIRKLTPLECFRLQSYPDEWYHTLKQQKFSDSQLYKMAGNGVTSNVAYEIARRIL</sequence>
<dbReference type="GO" id="GO:0003886">
    <property type="term" value="F:DNA (cytosine-5-)-methyltransferase activity"/>
    <property type="evidence" value="ECO:0007669"/>
    <property type="project" value="UniProtKB-EC"/>
</dbReference>
<keyword evidence="2" id="KW-0945">Host-virus interaction</keyword>
<gene>
    <name evidence="10" type="ORF">UFOVP103_32</name>
    <name evidence="11" type="ORF">UFOVP197_23</name>
</gene>
<keyword evidence="4 7" id="KW-0949">S-adenosyl-L-methionine</keyword>
<comment type="catalytic activity">
    <reaction evidence="9">
        <text>a 2'-deoxycytidine in DNA + S-adenosyl-L-methionine = a 5-methyl-2'-deoxycytidine in DNA + S-adenosyl-L-homocysteine + H(+)</text>
        <dbReference type="Rhea" id="RHEA:13681"/>
        <dbReference type="Rhea" id="RHEA-COMP:11369"/>
        <dbReference type="Rhea" id="RHEA-COMP:11370"/>
        <dbReference type="ChEBI" id="CHEBI:15378"/>
        <dbReference type="ChEBI" id="CHEBI:57856"/>
        <dbReference type="ChEBI" id="CHEBI:59789"/>
        <dbReference type="ChEBI" id="CHEBI:85452"/>
        <dbReference type="ChEBI" id="CHEBI:85454"/>
        <dbReference type="EC" id="2.1.1.37"/>
    </reaction>
</comment>
<keyword evidence="2" id="KW-1090">Inhibition of host innate immune response by virus</keyword>
<evidence type="ECO:0000256" key="8">
    <source>
        <dbReference type="RuleBase" id="RU000416"/>
    </source>
</evidence>
<name>A0A6J7WQ43_9CAUD</name>
<dbReference type="PANTHER" id="PTHR46098:SF1">
    <property type="entry name" value="TRNA (CYTOSINE(38)-C(5))-METHYLTRANSFERASE"/>
    <property type="match status" value="1"/>
</dbReference>
<keyword evidence="5" id="KW-0899">Viral immunoevasion</keyword>
<organism evidence="11">
    <name type="scientific">uncultured Caudovirales phage</name>
    <dbReference type="NCBI Taxonomy" id="2100421"/>
    <lineage>
        <taxon>Viruses</taxon>
        <taxon>Duplodnaviria</taxon>
        <taxon>Heunggongvirae</taxon>
        <taxon>Uroviricota</taxon>
        <taxon>Caudoviricetes</taxon>
        <taxon>Peduoviridae</taxon>
        <taxon>Maltschvirus</taxon>
        <taxon>Maltschvirus maltsch</taxon>
    </lineage>
</organism>
<dbReference type="Gene3D" id="3.40.50.150">
    <property type="entry name" value="Vaccinia Virus protein VP39"/>
    <property type="match status" value="1"/>
</dbReference>
<evidence type="ECO:0000313" key="11">
    <source>
        <dbReference type="EMBL" id="CAB5216940.1"/>
    </source>
</evidence>
<reference evidence="11" key="1">
    <citation type="submission" date="2020-05" db="EMBL/GenBank/DDBJ databases">
        <authorList>
            <person name="Chiriac C."/>
            <person name="Salcher M."/>
            <person name="Ghai R."/>
            <person name="Kavagutti S V."/>
        </authorList>
    </citation>
    <scope>NUCLEOTIDE SEQUENCE</scope>
</reference>
<dbReference type="EMBL" id="LR798245">
    <property type="protein sequence ID" value="CAB5216940.1"/>
    <property type="molecule type" value="Genomic_DNA"/>
</dbReference>
<dbReference type="CDD" id="cd00315">
    <property type="entry name" value="Cyt_C5_DNA_methylase"/>
    <property type="match status" value="1"/>
</dbReference>
<dbReference type="EMBL" id="LR796223">
    <property type="protein sequence ID" value="CAB4128277.1"/>
    <property type="molecule type" value="Genomic_DNA"/>
</dbReference>
<evidence type="ECO:0000256" key="3">
    <source>
        <dbReference type="ARBA" id="ARBA00022679"/>
    </source>
</evidence>
<dbReference type="InterPro" id="IPR050750">
    <property type="entry name" value="C5-MTase"/>
</dbReference>
<proteinExistence type="inferred from homology"/>